<feature type="domain" description="N-acetyltransferase" evidence="1">
    <location>
        <begin position="3"/>
        <end position="160"/>
    </location>
</feature>
<dbReference type="AlphaFoldDB" id="A0A6L5YNG5"/>
<gene>
    <name evidence="2" type="ORF">FYJ75_02620</name>
</gene>
<proteinExistence type="predicted"/>
<dbReference type="Proteomes" id="UP000474024">
    <property type="component" value="Unassembled WGS sequence"/>
</dbReference>
<protein>
    <submittedName>
        <fullName evidence="2">GNAT family N-acetyltransferase</fullName>
    </submittedName>
</protein>
<dbReference type="Gene3D" id="3.40.630.30">
    <property type="match status" value="1"/>
</dbReference>
<dbReference type="PANTHER" id="PTHR43138">
    <property type="entry name" value="ACETYLTRANSFERASE, GNAT FAMILY"/>
    <property type="match status" value="1"/>
</dbReference>
<comment type="caution">
    <text evidence="2">The sequence shown here is derived from an EMBL/GenBank/DDBJ whole genome shotgun (WGS) entry which is preliminary data.</text>
</comment>
<name>A0A6L5YNG5_9FIRM</name>
<evidence type="ECO:0000313" key="2">
    <source>
        <dbReference type="EMBL" id="MST73930.1"/>
    </source>
</evidence>
<organism evidence="2 3">
    <name type="scientific">Roseburia porci</name>
    <dbReference type="NCBI Taxonomy" id="2605790"/>
    <lineage>
        <taxon>Bacteria</taxon>
        <taxon>Bacillati</taxon>
        <taxon>Bacillota</taxon>
        <taxon>Clostridia</taxon>
        <taxon>Lachnospirales</taxon>
        <taxon>Lachnospiraceae</taxon>
        <taxon>Roseburia</taxon>
    </lineage>
</organism>
<dbReference type="InterPro" id="IPR000182">
    <property type="entry name" value="GNAT_dom"/>
</dbReference>
<keyword evidence="3" id="KW-1185">Reference proteome</keyword>
<dbReference type="InterPro" id="IPR052742">
    <property type="entry name" value="Mito_N-acetyltransferase"/>
</dbReference>
<accession>A0A6L5YNG5</accession>
<evidence type="ECO:0000313" key="3">
    <source>
        <dbReference type="Proteomes" id="UP000474024"/>
    </source>
</evidence>
<dbReference type="PROSITE" id="PS51186">
    <property type="entry name" value="GNAT"/>
    <property type="match status" value="1"/>
</dbReference>
<dbReference type="EMBL" id="VUNI01000003">
    <property type="protein sequence ID" value="MST73930.1"/>
    <property type="molecule type" value="Genomic_DNA"/>
</dbReference>
<dbReference type="Pfam" id="PF00583">
    <property type="entry name" value="Acetyltransf_1"/>
    <property type="match status" value="1"/>
</dbReference>
<dbReference type="PANTHER" id="PTHR43138:SF1">
    <property type="entry name" value="N-ACETYLTRANSFERASE ACA1"/>
    <property type="match status" value="1"/>
</dbReference>
<dbReference type="RefSeq" id="WP_154428578.1">
    <property type="nucleotide sequence ID" value="NZ_VUNI01000003.1"/>
</dbReference>
<keyword evidence="2" id="KW-0808">Transferase</keyword>
<evidence type="ECO:0000259" key="1">
    <source>
        <dbReference type="PROSITE" id="PS51186"/>
    </source>
</evidence>
<dbReference type="GO" id="GO:0016747">
    <property type="term" value="F:acyltransferase activity, transferring groups other than amino-acyl groups"/>
    <property type="evidence" value="ECO:0007669"/>
    <property type="project" value="InterPro"/>
</dbReference>
<dbReference type="SUPFAM" id="SSF55729">
    <property type="entry name" value="Acyl-CoA N-acyltransferases (Nat)"/>
    <property type="match status" value="1"/>
</dbReference>
<sequence length="163" mass="18414">MQITIRAYEEKDLSEMIRIWNEVVEDGVAFPQEELLTAETGKDFFAQQTYSAVAQDTETGTIYGLYILHPNNVGRCGHICNASYAVSRDSRGLHIGEKLVKDCLSQAKVHGYGVLQFNAVVASNVHARHLYERLGFTQLGVIPKGFRMKDGHYEDICPYYHEV</sequence>
<dbReference type="InterPro" id="IPR016181">
    <property type="entry name" value="Acyl_CoA_acyltransferase"/>
</dbReference>
<reference evidence="2 3" key="1">
    <citation type="submission" date="2019-08" db="EMBL/GenBank/DDBJ databases">
        <title>In-depth cultivation of the pig gut microbiome towards novel bacterial diversity and tailored functional studies.</title>
        <authorList>
            <person name="Wylensek D."/>
            <person name="Hitch T.C.A."/>
            <person name="Clavel T."/>
        </authorList>
    </citation>
    <scope>NUCLEOTIDE SEQUENCE [LARGE SCALE GENOMIC DNA]</scope>
    <source>
        <strain evidence="2 3">MUC/MUC-530-WT-4D</strain>
    </source>
</reference>